<organism evidence="2 3">
    <name type="scientific">Terrilactibacillus laevilacticus</name>
    <dbReference type="NCBI Taxonomy" id="1380157"/>
    <lineage>
        <taxon>Bacteria</taxon>
        <taxon>Bacillati</taxon>
        <taxon>Bacillota</taxon>
        <taxon>Bacilli</taxon>
        <taxon>Bacillales</taxon>
        <taxon>Bacillaceae</taxon>
        <taxon>Terrilactibacillus</taxon>
    </lineage>
</organism>
<feature type="transmembrane region" description="Helical" evidence="1">
    <location>
        <begin position="130"/>
        <end position="150"/>
    </location>
</feature>
<dbReference type="PIRSF" id="PIRSF024534">
    <property type="entry name" value="ThiW"/>
    <property type="match status" value="1"/>
</dbReference>
<sequence>MSTIQKFCYSAIFIAFGVITSQLIYVPVGFAKAFPVQHIVNVLSAIILGPGYAVLNAFCISLIRNIFGGGTLFAFPGSMIGAFIAGMVYLKTKKYWLSAVGEVFGTGILGALASFPIAKFIYGQQVVATFYIVPFLVSTSIGSLIAYVMIKLLSTNPALTRIIGGKKNENSTNDSRF</sequence>
<evidence type="ECO:0000256" key="1">
    <source>
        <dbReference type="SAM" id="Phobius"/>
    </source>
</evidence>
<dbReference type="EMBL" id="JBHUMR010000015">
    <property type="protein sequence ID" value="MFD2618457.1"/>
    <property type="molecule type" value="Genomic_DNA"/>
</dbReference>
<keyword evidence="3" id="KW-1185">Reference proteome</keyword>
<reference evidence="3" key="1">
    <citation type="journal article" date="2019" name="Int. J. Syst. Evol. Microbiol.">
        <title>The Global Catalogue of Microorganisms (GCM) 10K type strain sequencing project: providing services to taxonomists for standard genome sequencing and annotation.</title>
        <authorList>
            <consortium name="The Broad Institute Genomics Platform"/>
            <consortium name="The Broad Institute Genome Sequencing Center for Infectious Disease"/>
            <person name="Wu L."/>
            <person name="Ma J."/>
        </authorList>
    </citation>
    <scope>NUCLEOTIDE SEQUENCE [LARGE SCALE GENOMIC DNA]</scope>
    <source>
        <strain evidence="3">TISTR 2241</strain>
    </source>
</reference>
<protein>
    <submittedName>
        <fullName evidence="2">Energy coupling factor transporter S component ThiW</fullName>
    </submittedName>
</protein>
<dbReference type="RefSeq" id="WP_141190953.1">
    <property type="nucleotide sequence ID" value="NZ_JBHUMR010000015.1"/>
</dbReference>
<keyword evidence="1" id="KW-1133">Transmembrane helix</keyword>
<proteinExistence type="predicted"/>
<dbReference type="Pfam" id="PF09512">
    <property type="entry name" value="ThiW"/>
    <property type="match status" value="1"/>
</dbReference>
<keyword evidence="1" id="KW-0812">Transmembrane</keyword>
<evidence type="ECO:0000313" key="3">
    <source>
        <dbReference type="Proteomes" id="UP001597458"/>
    </source>
</evidence>
<feature type="transmembrane region" description="Helical" evidence="1">
    <location>
        <begin position="7"/>
        <end position="26"/>
    </location>
</feature>
<keyword evidence="1" id="KW-0472">Membrane</keyword>
<dbReference type="Gene3D" id="1.10.1760.20">
    <property type="match status" value="1"/>
</dbReference>
<dbReference type="InterPro" id="IPR012652">
    <property type="entry name" value="ThiW"/>
</dbReference>
<feature type="transmembrane region" description="Helical" evidence="1">
    <location>
        <begin position="95"/>
        <end position="118"/>
    </location>
</feature>
<comment type="caution">
    <text evidence="2">The sequence shown here is derived from an EMBL/GenBank/DDBJ whole genome shotgun (WGS) entry which is preliminary data.</text>
</comment>
<dbReference type="Proteomes" id="UP001597458">
    <property type="component" value="Unassembled WGS sequence"/>
</dbReference>
<dbReference type="NCBIfam" id="TIGR02359">
    <property type="entry name" value="thiW"/>
    <property type="match status" value="1"/>
</dbReference>
<gene>
    <name evidence="2" type="primary">thiW</name>
    <name evidence="2" type="ORF">ACFSTF_14205</name>
</gene>
<evidence type="ECO:0000313" key="2">
    <source>
        <dbReference type="EMBL" id="MFD2618457.1"/>
    </source>
</evidence>
<feature type="transmembrane region" description="Helical" evidence="1">
    <location>
        <begin position="38"/>
        <end position="59"/>
    </location>
</feature>
<feature type="transmembrane region" description="Helical" evidence="1">
    <location>
        <begin position="66"/>
        <end position="89"/>
    </location>
</feature>
<name>A0ABW5PUP5_9BACI</name>
<accession>A0ABW5PUP5</accession>